<reference evidence="1 2" key="1">
    <citation type="journal article" date="2015" name="BMC Genomics">
        <title>Insights from the genome of Ophiocordyceps polyrhachis-furcata to pathogenicity and host specificity in insect fungi.</title>
        <authorList>
            <person name="Wichadakul D."/>
            <person name="Kobmoo N."/>
            <person name="Ingsriswang S."/>
            <person name="Tangphatsornruang S."/>
            <person name="Chantasingh D."/>
            <person name="Luangsa-ard J.J."/>
            <person name="Eurwilaichitr L."/>
        </authorList>
    </citation>
    <scope>NUCLEOTIDE SEQUENCE [LARGE SCALE GENOMIC DNA]</scope>
    <source>
        <strain evidence="1 2">BCC 54312</strain>
    </source>
</reference>
<dbReference type="OrthoDB" id="524799at2759"/>
<comment type="caution">
    <text evidence="1">The sequence shown here is derived from an EMBL/GenBank/DDBJ whole genome shotgun (WGS) entry which is preliminary data.</text>
</comment>
<organism evidence="1 2">
    <name type="scientific">Ophiocordyceps polyrhachis-furcata BCC 54312</name>
    <dbReference type="NCBI Taxonomy" id="1330021"/>
    <lineage>
        <taxon>Eukaryota</taxon>
        <taxon>Fungi</taxon>
        <taxon>Dikarya</taxon>
        <taxon>Ascomycota</taxon>
        <taxon>Pezizomycotina</taxon>
        <taxon>Sordariomycetes</taxon>
        <taxon>Hypocreomycetidae</taxon>
        <taxon>Hypocreales</taxon>
        <taxon>Ophiocordycipitaceae</taxon>
        <taxon>Ophiocordyceps</taxon>
    </lineage>
</organism>
<evidence type="ECO:0000313" key="2">
    <source>
        <dbReference type="Proteomes" id="UP000253664"/>
    </source>
</evidence>
<dbReference type="EMBL" id="LKCN02000001">
    <property type="protein sequence ID" value="RCI16940.1"/>
    <property type="molecule type" value="Genomic_DNA"/>
</dbReference>
<evidence type="ECO:0000313" key="1">
    <source>
        <dbReference type="EMBL" id="RCI16940.1"/>
    </source>
</evidence>
<protein>
    <submittedName>
        <fullName evidence="1">Uncharacterized protein</fullName>
    </submittedName>
</protein>
<name>A0A367LRG0_9HYPO</name>
<sequence>MMGSRAWPRWRLLRMRFTTIFACYWTTRASVYAALVTMDERPIMKLGMDGPVRYDHMGREYHVPSSVHVTLGHSSSTTTGISAIADTF</sequence>
<dbReference type="AlphaFoldDB" id="A0A367LRG0"/>
<proteinExistence type="predicted"/>
<keyword evidence="2" id="KW-1185">Reference proteome</keyword>
<dbReference type="Proteomes" id="UP000253664">
    <property type="component" value="Unassembled WGS sequence"/>
</dbReference>
<accession>A0A367LRG0</accession>
<gene>
    <name evidence="1" type="ORF">L249_2986</name>
</gene>